<keyword evidence="3" id="KW-1133">Transmembrane helix</keyword>
<keyword evidence="3" id="KW-0812">Transmembrane</keyword>
<dbReference type="RefSeq" id="WP_289446593.1">
    <property type="nucleotide sequence ID" value="NZ_JAUCGR010000002.1"/>
</dbReference>
<keyword evidence="3" id="KW-0472">Membrane</keyword>
<dbReference type="EMBL" id="JAUCGR010000002">
    <property type="protein sequence ID" value="MDM7831303.1"/>
    <property type="molecule type" value="Genomic_DNA"/>
</dbReference>
<evidence type="ECO:0000256" key="3">
    <source>
        <dbReference type="SAM" id="Phobius"/>
    </source>
</evidence>
<protein>
    <submittedName>
        <fullName evidence="5">Zf-HC2 domain-containing protein</fullName>
    </submittedName>
</protein>
<name>A0ABT7S6Q8_9CELL</name>
<sequence>MTGDGDMFEPDRFREWDASYVLGALSPQDRREYEQHLATCAACREAVADLAGMPGLLGLLPADEAIRLDESARQEESRRQDELSASAPVVELAAVARAAERRRTRSRLVLAAAAVLLLVAGVGGGVALAQRDAAPVVVVAGRTVELAPVGGSAVEASLTMTARGWGTTLSWHCSYPPHESWATPVVYTLVVVDSSGARTVAATWSAGAGTAKGLTASTSVPTDRIARLEIGVVGSDAPLAGVTV</sequence>
<dbReference type="InterPro" id="IPR027383">
    <property type="entry name" value="Znf_put"/>
</dbReference>
<evidence type="ECO:0000256" key="1">
    <source>
        <dbReference type="ARBA" id="ARBA00023015"/>
    </source>
</evidence>
<evidence type="ECO:0000256" key="2">
    <source>
        <dbReference type="ARBA" id="ARBA00023163"/>
    </source>
</evidence>
<dbReference type="Gene3D" id="1.10.10.1320">
    <property type="entry name" value="Anti-sigma factor, zinc-finger domain"/>
    <property type="match status" value="1"/>
</dbReference>
<evidence type="ECO:0000259" key="4">
    <source>
        <dbReference type="Pfam" id="PF13490"/>
    </source>
</evidence>
<keyword evidence="2" id="KW-0804">Transcription</keyword>
<keyword evidence="1" id="KW-0805">Transcription regulation</keyword>
<gene>
    <name evidence="5" type="ORF">QRT05_08165</name>
</gene>
<evidence type="ECO:0000313" key="6">
    <source>
        <dbReference type="Proteomes" id="UP001321453"/>
    </source>
</evidence>
<organism evidence="5 6">
    <name type="scientific">Cellulomonas edaphi</name>
    <dbReference type="NCBI Taxonomy" id="3053468"/>
    <lineage>
        <taxon>Bacteria</taxon>
        <taxon>Bacillati</taxon>
        <taxon>Actinomycetota</taxon>
        <taxon>Actinomycetes</taxon>
        <taxon>Micrococcales</taxon>
        <taxon>Cellulomonadaceae</taxon>
        <taxon>Cellulomonas</taxon>
    </lineage>
</organism>
<proteinExistence type="predicted"/>
<reference evidence="5 6" key="1">
    <citation type="submission" date="2023-06" db="EMBL/GenBank/DDBJ databases">
        <title>Cellulomonas sp. MW9 Whole genome sequence.</title>
        <authorList>
            <person name="Park S."/>
        </authorList>
    </citation>
    <scope>NUCLEOTIDE SEQUENCE [LARGE SCALE GENOMIC DNA]</scope>
    <source>
        <strain evidence="5 6">MW9</strain>
    </source>
</reference>
<comment type="caution">
    <text evidence="5">The sequence shown here is derived from an EMBL/GenBank/DDBJ whole genome shotgun (WGS) entry which is preliminary data.</text>
</comment>
<evidence type="ECO:0000313" key="5">
    <source>
        <dbReference type="EMBL" id="MDM7831303.1"/>
    </source>
</evidence>
<feature type="transmembrane region" description="Helical" evidence="3">
    <location>
        <begin position="108"/>
        <end position="129"/>
    </location>
</feature>
<dbReference type="InterPro" id="IPR041916">
    <property type="entry name" value="Anti_sigma_zinc_sf"/>
</dbReference>
<keyword evidence="6" id="KW-1185">Reference proteome</keyword>
<feature type="domain" description="Putative zinc-finger" evidence="4">
    <location>
        <begin position="20"/>
        <end position="44"/>
    </location>
</feature>
<accession>A0ABT7S6Q8</accession>
<dbReference type="Pfam" id="PF13490">
    <property type="entry name" value="zf-HC2"/>
    <property type="match status" value="1"/>
</dbReference>
<dbReference type="Proteomes" id="UP001321453">
    <property type="component" value="Unassembled WGS sequence"/>
</dbReference>